<evidence type="ECO:0000256" key="1">
    <source>
        <dbReference type="ARBA" id="ARBA00004123"/>
    </source>
</evidence>
<proteinExistence type="predicted"/>
<keyword evidence="3" id="KW-0539">Nucleus</keyword>
<dbReference type="InterPro" id="IPR055079">
    <property type="entry name" value="POP1_C"/>
</dbReference>
<dbReference type="GO" id="GO:0000172">
    <property type="term" value="C:ribonuclease MRP complex"/>
    <property type="evidence" value="ECO:0007669"/>
    <property type="project" value="InterPro"/>
</dbReference>
<dbReference type="Pfam" id="PF22770">
    <property type="entry name" value="POP1_C"/>
    <property type="match status" value="1"/>
</dbReference>
<evidence type="ECO:0000259" key="5">
    <source>
        <dbReference type="Pfam" id="PF08170"/>
    </source>
</evidence>
<dbReference type="AlphaFoldDB" id="A0A5N6KPI2"/>
<accession>A0A5N6KPI2</accession>
<keyword evidence="2" id="KW-0819">tRNA processing</keyword>
<dbReference type="GO" id="GO:0001682">
    <property type="term" value="P:tRNA 5'-leader removal"/>
    <property type="evidence" value="ECO:0007669"/>
    <property type="project" value="InterPro"/>
</dbReference>
<feature type="domain" description="POP1 C-terminal" evidence="6">
    <location>
        <begin position="509"/>
        <end position="663"/>
    </location>
</feature>
<feature type="domain" description="POPLD" evidence="5">
    <location>
        <begin position="355"/>
        <end position="460"/>
    </location>
</feature>
<feature type="domain" description="Pop1 N-terminal" evidence="4">
    <location>
        <begin position="5"/>
        <end position="81"/>
    </location>
</feature>
<evidence type="ECO:0000313" key="8">
    <source>
        <dbReference type="Proteomes" id="UP000327013"/>
    </source>
</evidence>
<dbReference type="PANTHER" id="PTHR22731:SF3">
    <property type="entry name" value="RIBONUCLEASES P_MRP PROTEIN SUBUNIT POP1"/>
    <property type="match status" value="1"/>
</dbReference>
<evidence type="ECO:0000256" key="2">
    <source>
        <dbReference type="ARBA" id="ARBA00022694"/>
    </source>
</evidence>
<evidence type="ECO:0000313" key="7">
    <source>
        <dbReference type="EMBL" id="KAB8336980.1"/>
    </source>
</evidence>
<dbReference type="InterPro" id="IPR039182">
    <property type="entry name" value="Pop1"/>
</dbReference>
<evidence type="ECO:0008006" key="9">
    <source>
        <dbReference type="Google" id="ProtNLM"/>
    </source>
</evidence>
<comment type="caution">
    <text evidence="7">The sequence shown here is derived from an EMBL/GenBank/DDBJ whole genome shotgun (WGS) entry which is preliminary data.</text>
</comment>
<dbReference type="EMBL" id="VIBQ01000009">
    <property type="protein sequence ID" value="KAB8336980.1"/>
    <property type="molecule type" value="Genomic_DNA"/>
</dbReference>
<sequence length="664" mass="73285">MRQAPILKPKFRKRQINKAWLPTHIYHAKRAHMTPPSEPLWRMAIPLSPTAKTYRPTHRAGTVRGAIAWDMSYMSTIGLSGPEGSIRNLLASIGVPWAEESTSTGPKASRWLTGTRSWNGWLHEHGTVPKAYIAPATIFWCVHEASDTTKTTDTRRQVMVRIHPSAFFQLWAETLRLSKLQRPVVFVEDLRYEIGSIELAGPAAAEAMIGTLWPSLQDSLHEPDSPSQVLSRLGNVTDASALPAGAMISTETSDPRLHHPPRSKKLNKTETLEAQQSLARLLTEWHVDRTQGPAALFSRQARHDAGHRLPTQKAINRRKSLAPPGEYPAAVEGDPKIPTLVLASRRAAGGTSTGTWTILLPWKCVLPVWYSLMYQPLSTGGNPRLGGLDQRRQLHFESGTPWFPGDYPATPAGAAWNARESTKRHEAWSRRPKGKRIEYESLDLGRGRKGEVGAGWSCEWGLLCGGSEGQSKSDKPVWHIPMHEALQAMRDTGTNSRTEGQQQGDASGLVTVKLTLLTRGVPTTCARVYRLPKTDAKLRAEWLSLLSLSKEKARHKATAVVPPLSRDAPVHERRRQLAASLLEPPAMPQAGDDGYPDTPDPDELLGFVTGGNFNLGEGRGTAIGSLALQRILEQEKHGLGEHERICIVRNVGQSIGRLARWDLV</sequence>
<evidence type="ECO:0000256" key="3">
    <source>
        <dbReference type="ARBA" id="ARBA00023242"/>
    </source>
</evidence>
<gene>
    <name evidence="7" type="ORF">FH972_021284</name>
</gene>
<dbReference type="Pfam" id="PF08170">
    <property type="entry name" value="POPLD"/>
    <property type="match status" value="1"/>
</dbReference>
<reference evidence="7 8" key="1">
    <citation type="submission" date="2019-06" db="EMBL/GenBank/DDBJ databases">
        <title>A chromosomal-level reference genome of Carpinus fangiana (Coryloideae, Betulaceae).</title>
        <authorList>
            <person name="Yang X."/>
            <person name="Wang Z."/>
            <person name="Zhang L."/>
            <person name="Hao G."/>
            <person name="Liu J."/>
            <person name="Yang Y."/>
        </authorList>
    </citation>
    <scope>NUCLEOTIDE SEQUENCE [LARGE SCALE GENOMIC DNA]</scope>
    <source>
        <strain evidence="7">Cfa_2016G</strain>
        <tissue evidence="7">Leaf</tissue>
    </source>
</reference>
<organism evidence="7 8">
    <name type="scientific">Carpinus fangiana</name>
    <dbReference type="NCBI Taxonomy" id="176857"/>
    <lineage>
        <taxon>Eukaryota</taxon>
        <taxon>Viridiplantae</taxon>
        <taxon>Streptophyta</taxon>
        <taxon>Embryophyta</taxon>
        <taxon>Tracheophyta</taxon>
        <taxon>Spermatophyta</taxon>
        <taxon>Magnoliopsida</taxon>
        <taxon>eudicotyledons</taxon>
        <taxon>Gunneridae</taxon>
        <taxon>Pentapetalae</taxon>
        <taxon>rosids</taxon>
        <taxon>fabids</taxon>
        <taxon>Fagales</taxon>
        <taxon>Betulaceae</taxon>
        <taxon>Carpinus</taxon>
    </lineage>
</organism>
<dbReference type="GO" id="GO:0005655">
    <property type="term" value="C:nucleolar ribonuclease P complex"/>
    <property type="evidence" value="ECO:0007669"/>
    <property type="project" value="InterPro"/>
</dbReference>
<evidence type="ECO:0000259" key="4">
    <source>
        <dbReference type="Pfam" id="PF06978"/>
    </source>
</evidence>
<dbReference type="OrthoDB" id="442863at2759"/>
<evidence type="ECO:0000259" key="6">
    <source>
        <dbReference type="Pfam" id="PF22770"/>
    </source>
</evidence>
<dbReference type="Pfam" id="PF06978">
    <property type="entry name" value="POP1_N"/>
    <property type="match status" value="1"/>
</dbReference>
<keyword evidence="8" id="KW-1185">Reference proteome</keyword>
<protein>
    <recommendedName>
        <fullName evidence="9">POPLD domain-containing protein</fullName>
    </recommendedName>
</protein>
<comment type="subcellular location">
    <subcellularLocation>
        <location evidence="1">Nucleus</location>
    </subcellularLocation>
</comment>
<dbReference type="InterPro" id="IPR012590">
    <property type="entry name" value="POPLD_dom"/>
</dbReference>
<name>A0A5N6KPI2_9ROSI</name>
<dbReference type="Proteomes" id="UP000327013">
    <property type="component" value="Unassembled WGS sequence"/>
</dbReference>
<dbReference type="InterPro" id="IPR009723">
    <property type="entry name" value="Pop1_N"/>
</dbReference>
<dbReference type="PANTHER" id="PTHR22731">
    <property type="entry name" value="RIBONUCLEASES P/MRP PROTEIN SUBUNIT POP1"/>
    <property type="match status" value="1"/>
</dbReference>